<dbReference type="InParanoid" id="A0A2P5ICP4"/>
<comment type="caution">
    <text evidence="2">The sequence shown here is derived from an EMBL/GenBank/DDBJ whole genome shotgun (WGS) entry which is preliminary data.</text>
</comment>
<dbReference type="Proteomes" id="UP000094444">
    <property type="component" value="Unassembled WGS sequence"/>
</dbReference>
<feature type="region of interest" description="Disordered" evidence="1">
    <location>
        <begin position="79"/>
        <end position="113"/>
    </location>
</feature>
<proteinExistence type="predicted"/>
<feature type="compositionally biased region" description="Polar residues" evidence="1">
    <location>
        <begin position="89"/>
        <end position="98"/>
    </location>
</feature>
<reference evidence="2" key="1">
    <citation type="submission" date="2017-09" db="EMBL/GenBank/DDBJ databases">
        <title>Polyketide synthases of a Diaporthe helianthi virulent isolate.</title>
        <authorList>
            <person name="Baroncelli R."/>
        </authorList>
    </citation>
    <scope>NUCLEOTIDE SEQUENCE [LARGE SCALE GENOMIC DNA]</scope>
    <source>
        <strain evidence="2">7/96</strain>
    </source>
</reference>
<organism evidence="2 3">
    <name type="scientific">Diaporthe helianthi</name>
    <dbReference type="NCBI Taxonomy" id="158607"/>
    <lineage>
        <taxon>Eukaryota</taxon>
        <taxon>Fungi</taxon>
        <taxon>Dikarya</taxon>
        <taxon>Ascomycota</taxon>
        <taxon>Pezizomycotina</taxon>
        <taxon>Sordariomycetes</taxon>
        <taxon>Sordariomycetidae</taxon>
        <taxon>Diaporthales</taxon>
        <taxon>Diaporthaceae</taxon>
        <taxon>Diaporthe</taxon>
    </lineage>
</organism>
<accession>A0A2P5ICP4</accession>
<keyword evidence="3" id="KW-1185">Reference proteome</keyword>
<evidence type="ECO:0000313" key="3">
    <source>
        <dbReference type="Proteomes" id="UP000094444"/>
    </source>
</evidence>
<evidence type="ECO:0000256" key="1">
    <source>
        <dbReference type="SAM" id="MobiDB-lite"/>
    </source>
</evidence>
<feature type="region of interest" description="Disordered" evidence="1">
    <location>
        <begin position="1"/>
        <end position="22"/>
    </location>
</feature>
<name>A0A2P5ICP4_DIAHE</name>
<feature type="compositionally biased region" description="Basic and acidic residues" evidence="1">
    <location>
        <begin position="79"/>
        <end position="88"/>
    </location>
</feature>
<gene>
    <name evidence="2" type="ORF">DHEL01_v201327</name>
</gene>
<dbReference type="EMBL" id="MAVT02000060">
    <property type="protein sequence ID" value="POS80277.1"/>
    <property type="molecule type" value="Genomic_DNA"/>
</dbReference>
<evidence type="ECO:0000313" key="2">
    <source>
        <dbReference type="EMBL" id="POS80277.1"/>
    </source>
</evidence>
<protein>
    <submittedName>
        <fullName evidence="2">Uncharacterized protein</fullName>
    </submittedName>
</protein>
<sequence length="113" mass="12303">MKDSTHALAQDGMKAVISDPRSSPVVADVDAVSVALTPMRGIEVAHSSSLARPAAILGSNIYLLDGDGVHMLVEEARKSKHCTAERDSSTFTSTSPTRDQARDWPSRQQRRNW</sequence>
<dbReference type="AlphaFoldDB" id="A0A2P5ICP4"/>